<dbReference type="OrthoDB" id="5963957at2759"/>
<feature type="region of interest" description="Disordered" evidence="1">
    <location>
        <begin position="1112"/>
        <end position="1131"/>
    </location>
</feature>
<dbReference type="Proteomes" id="UP000594262">
    <property type="component" value="Unplaced"/>
</dbReference>
<feature type="compositionally biased region" description="Polar residues" evidence="1">
    <location>
        <begin position="1075"/>
        <end position="1086"/>
    </location>
</feature>
<reference evidence="2" key="1">
    <citation type="submission" date="2021-01" db="UniProtKB">
        <authorList>
            <consortium name="EnsemblMetazoa"/>
        </authorList>
    </citation>
    <scope>IDENTIFICATION</scope>
</reference>
<evidence type="ECO:0000313" key="3">
    <source>
        <dbReference type="Proteomes" id="UP000594262"/>
    </source>
</evidence>
<dbReference type="PANTHER" id="PTHR46159:SF6">
    <property type="entry name" value="OS12G0605300 PROTEIN"/>
    <property type="match status" value="1"/>
</dbReference>
<dbReference type="PANTHER" id="PTHR46159">
    <property type="entry name" value="PROTEIN TESMIN/TSO1-LIKE CXC 2"/>
    <property type="match status" value="1"/>
</dbReference>
<dbReference type="InterPro" id="IPR044522">
    <property type="entry name" value="TSO1-like"/>
</dbReference>
<dbReference type="GO" id="GO:0003700">
    <property type="term" value="F:DNA-binding transcription factor activity"/>
    <property type="evidence" value="ECO:0007669"/>
    <property type="project" value="InterPro"/>
</dbReference>
<accession>A0A7M5X4A1</accession>
<sequence length="1438" mass="162591">MTFKKILHRIEGLPFLHEIKMESTNIEEENSDAAAYGLVALCDSNYDGSDSQISEETVETSEQIISTINTAGDNVQFFEIPPQQIQDDQHQIEDDGQQIVSQQQEDVDNQNNTEVEEVSMEVAEDSELLKFDASTIAFVQQQMSEGNIVGGGEDESGGGFDIQNLQAVAEAMEKSGVKVKVETSTGQILTTLEGIEIENVDEAELNRILELQQQQQQTDEQQQNVVIDATQQNMASSSQDDQRVLVSYQVDVLDENYVQVLKSRQALMREAVEWKVYAKMLLEKGCSEGANFHEPEVLSVLKATDDVALKAEILSRITEKDMLQPAVQFWDFEKVYQVFGNGKALNCPSCSFPMSHVPFGQRFALRMLYDIDRPVLLVTSFLRCGNRSKKQHEILGYDPRLLRMFPNLDLPFMLFHKAGITKKMMDFILESVISGMTVNRLFDIVKAKYEVNHTITSQFFANEIETIRSHVMAEGGQIEISSEAIFPPYVNCHPSKALLGRCFLATFKEKDEYYKHCMQQLLGNEAIVLDDSLSIGARIGLPGVWGNAVKMFPEEFQGMFLVFNEAKHILSWTFLKEGRFAEVENILVELRNRHINSTVSLKACFTTRCCEWRDQLRQIFGKWFIVKGNLRLFLDKIIKEIPTDHTYYQECVNELILVFREANDSQDVRKEYTPDPLIITHNLQEFVKRWRDVIDDKIQAVLTENAITLLTELEQHVQAGCLSAIPPEVGDENFNEIHNALRKSVSSCRITVPLVSALFSMCLHEVNKGKGAPIDFPYNSKKKKLADGGLVGASSTDGGDDQDFEMLEGFNEKSAQTESTLAEENIVFPSLTEPIYTEPQKIIPAAVIISTISEYIKGKTNIVSTLLTQALMYYKYQEDFDAFAPQAIQNLRLLPYYSSALNLISHPAFPREIKTFDTKTICHGLLLTEQKIRRLHVDVGSSARLTGTTSDIFTVISRQLQKDKMSDNLAVDVMDYMKYLLATGVQLLDMRDAYTDMERSLKSLVNFKSKEMELFEETKKQILGEVNKSLQVKTTSNTVPIVNQGEIALPSIATNDKLQESNTELQLHQSLNFTEGDITSSDSPQPEQKEQHTGDSNAVNAVMELTQSQITQEQTQLVNEPTSEQMDVDQENKMTVVDIAAMSTEPENESDSTSKLEKESELPVNSEEFDVLKALADKLGAVITLFTDLDHCWVIPIFPDKFHLNSPHFFVVYRFQRFFAAWLGSKASVSSIRSINFKRQGKEPQCRCGRGTPGKTNQGRCVSRENGKYLTRCICFRLDRGCSDKCDCRGCDNPFGKRMERPRMKKPKIPYRQRYAHEAAKIATCKSSTVSNTVGTQTPSAQEIFDSQGGGMESWVPIEHCIFEALINEIKSEENVITPDEVQLIFNQVVKELTTIPRLEQAAFIKSTEQISLKLQQREKDVSDYLRIYQMQVDLSLG</sequence>
<proteinExistence type="predicted"/>
<organism evidence="2 3">
    <name type="scientific">Clytia hemisphaerica</name>
    <dbReference type="NCBI Taxonomy" id="252671"/>
    <lineage>
        <taxon>Eukaryota</taxon>
        <taxon>Metazoa</taxon>
        <taxon>Cnidaria</taxon>
        <taxon>Hydrozoa</taxon>
        <taxon>Hydroidolina</taxon>
        <taxon>Leptothecata</taxon>
        <taxon>Obeliida</taxon>
        <taxon>Clytiidae</taxon>
        <taxon>Clytia</taxon>
    </lineage>
</organism>
<keyword evidence="3" id="KW-1185">Reference proteome</keyword>
<dbReference type="EnsemblMetazoa" id="CLYHEMT017763.1">
    <property type="protein sequence ID" value="CLYHEMP017763.1"/>
    <property type="gene ID" value="CLYHEMG017763"/>
</dbReference>
<name>A0A7M5X4A1_9CNID</name>
<feature type="region of interest" description="Disordered" evidence="1">
    <location>
        <begin position="1075"/>
        <end position="1096"/>
    </location>
</feature>
<evidence type="ECO:0000256" key="1">
    <source>
        <dbReference type="SAM" id="MobiDB-lite"/>
    </source>
</evidence>
<feature type="compositionally biased region" description="Polar residues" evidence="1">
    <location>
        <begin position="1112"/>
        <end position="1125"/>
    </location>
</feature>
<protein>
    <submittedName>
        <fullName evidence="2">Uncharacterized protein</fullName>
    </submittedName>
</protein>
<evidence type="ECO:0000313" key="2">
    <source>
        <dbReference type="EnsemblMetazoa" id="CLYHEMP017763.1"/>
    </source>
</evidence>